<dbReference type="RefSeq" id="WP_190446805.1">
    <property type="nucleotide sequence ID" value="NZ_JAMPLM010000036.1"/>
</dbReference>
<gene>
    <name evidence="4" type="ORF">NDI38_24305</name>
</gene>
<evidence type="ECO:0000313" key="4">
    <source>
        <dbReference type="EMBL" id="MEP1061526.1"/>
    </source>
</evidence>
<reference evidence="4 5" key="1">
    <citation type="submission" date="2022-04" db="EMBL/GenBank/DDBJ databases">
        <title>Positive selection, recombination, and allopatry shape intraspecific diversity of widespread and dominant cyanobacteria.</title>
        <authorList>
            <person name="Wei J."/>
            <person name="Shu W."/>
            <person name="Hu C."/>
        </authorList>
    </citation>
    <scope>NUCLEOTIDE SEQUENCE [LARGE SCALE GENOMIC DNA]</scope>
    <source>
        <strain evidence="4 5">AS-A4</strain>
    </source>
</reference>
<dbReference type="Proteomes" id="UP001476950">
    <property type="component" value="Unassembled WGS sequence"/>
</dbReference>
<feature type="domain" description="CHAT" evidence="2">
    <location>
        <begin position="94"/>
        <end position="396"/>
    </location>
</feature>
<evidence type="ECO:0000259" key="3">
    <source>
        <dbReference type="Pfam" id="PF19962"/>
    </source>
</evidence>
<organism evidence="4 5">
    <name type="scientific">Stenomitos frigidus AS-A4</name>
    <dbReference type="NCBI Taxonomy" id="2933935"/>
    <lineage>
        <taxon>Bacteria</taxon>
        <taxon>Bacillati</taxon>
        <taxon>Cyanobacteriota</taxon>
        <taxon>Cyanophyceae</taxon>
        <taxon>Leptolyngbyales</taxon>
        <taxon>Leptolyngbyaceae</taxon>
        <taxon>Stenomitos</taxon>
    </lineage>
</organism>
<dbReference type="Pfam" id="PF12770">
    <property type="entry name" value="CHAT"/>
    <property type="match status" value="1"/>
</dbReference>
<feature type="domain" description="Effector-associated" evidence="3">
    <location>
        <begin position="435"/>
        <end position="493"/>
    </location>
</feature>
<evidence type="ECO:0000259" key="2">
    <source>
        <dbReference type="Pfam" id="PF12770"/>
    </source>
</evidence>
<dbReference type="InterPro" id="IPR045438">
    <property type="entry name" value="EAD9"/>
</dbReference>
<dbReference type="EMBL" id="JAMPLM010000036">
    <property type="protein sequence ID" value="MEP1061526.1"/>
    <property type="molecule type" value="Genomic_DNA"/>
</dbReference>
<protein>
    <submittedName>
        <fullName evidence="4">CHAT domain-containing protein</fullName>
    </submittedName>
</protein>
<evidence type="ECO:0000256" key="1">
    <source>
        <dbReference type="SAM" id="Coils"/>
    </source>
</evidence>
<feature type="coiled-coil region" evidence="1">
    <location>
        <begin position="435"/>
        <end position="499"/>
    </location>
</feature>
<sequence>MELLELYLSPRDAQRFQAIATRLPVGVGDAATDCVLPFWVGEQDWRKTIIKVLESSQGFRAEHYPEPGEQAWLEQEGLLLPDRQSFHAAYLERIGQSLYRSLFPPDSEIKQAFLNSLRVAEQHNTDLHLRLKFAAKSVERSRMADYPWELIHDGQRFLQHRQVIVSRYIAYEALSPALLPQKQLLVLLIAPRAEDATQKLTKLSDAEQQAIRLGLSKAAAEGLVVLESLPKATLKALSTDLAQRAETQMPQVLHFDGHGLFGKRCVNPQCGQIHTGIKVERCRSCSQLLPEPTGFLLFEDEQGGPDYVSAASLAAFLPKGMALVVLSACQSGMAVAGESIFNGTAQQLIDARVPAVVAMQYGVRVDAASQFAEQFYRILGQKKPLVIALNEGRKWMGVDGNQWYRPVLYLRWLDNQGGQMFAETAIAEPRQLKLSRFQRLEMKRLQVELEDLEQDYESVKAQLRVELDASTQNRLERQVEQIGQAMDTKEQQLFRLKQQDE</sequence>
<proteinExistence type="predicted"/>
<comment type="caution">
    <text evidence="4">The sequence shown here is derived from an EMBL/GenBank/DDBJ whole genome shotgun (WGS) entry which is preliminary data.</text>
</comment>
<dbReference type="Pfam" id="PF19962">
    <property type="entry name" value="EAD9"/>
    <property type="match status" value="1"/>
</dbReference>
<evidence type="ECO:0000313" key="5">
    <source>
        <dbReference type="Proteomes" id="UP001476950"/>
    </source>
</evidence>
<keyword evidence="1" id="KW-0175">Coiled coil</keyword>
<keyword evidence="5" id="KW-1185">Reference proteome</keyword>
<name>A0ABV0KQK2_9CYAN</name>
<dbReference type="InterPro" id="IPR024983">
    <property type="entry name" value="CHAT_dom"/>
</dbReference>
<accession>A0ABV0KQK2</accession>